<proteinExistence type="predicted"/>
<keyword evidence="3" id="KW-1185">Reference proteome</keyword>
<gene>
    <name evidence="2" type="ORF">PBRA_004644</name>
</gene>
<dbReference type="InterPro" id="IPR058917">
    <property type="entry name" value="RESC6_dom"/>
</dbReference>
<dbReference type="GO" id="GO:0044528">
    <property type="term" value="P:regulation of mitochondrial mRNA stability"/>
    <property type="evidence" value="ECO:0007669"/>
    <property type="project" value="TreeGrafter"/>
</dbReference>
<dbReference type="Pfam" id="PF26188">
    <property type="entry name" value="RESC6"/>
    <property type="match status" value="2"/>
</dbReference>
<dbReference type="GO" id="GO:0005759">
    <property type="term" value="C:mitochondrial matrix"/>
    <property type="evidence" value="ECO:0007669"/>
    <property type="project" value="TreeGrafter"/>
</dbReference>
<dbReference type="GO" id="GO:0035770">
    <property type="term" value="C:ribonucleoprotein granule"/>
    <property type="evidence" value="ECO:0007669"/>
    <property type="project" value="TreeGrafter"/>
</dbReference>
<dbReference type="AlphaFoldDB" id="A0A0G4ILB7"/>
<reference evidence="2 3" key="1">
    <citation type="submission" date="2015-02" db="EMBL/GenBank/DDBJ databases">
        <authorList>
            <person name="Chooi Y.-H."/>
        </authorList>
    </citation>
    <scope>NUCLEOTIDE SEQUENCE [LARGE SCALE GENOMIC DNA]</scope>
    <source>
        <strain evidence="2">E3</strain>
    </source>
</reference>
<evidence type="ECO:0000313" key="3">
    <source>
        <dbReference type="Proteomes" id="UP000039324"/>
    </source>
</evidence>
<dbReference type="EMBL" id="CDSF01000046">
    <property type="protein sequence ID" value="CEO95954.1"/>
    <property type="molecule type" value="Genomic_DNA"/>
</dbReference>
<accession>A0A0G4ILB7</accession>
<evidence type="ECO:0000313" key="2">
    <source>
        <dbReference type="EMBL" id="CEO95954.1"/>
    </source>
</evidence>
<dbReference type="OMA" id="HIANIDY"/>
<protein>
    <recommendedName>
        <fullName evidence="1">RAP domain-containing protein</fullName>
    </recommendedName>
</protein>
<dbReference type="STRING" id="37360.A0A0G4ILB7"/>
<feature type="domain" description="RAP" evidence="1">
    <location>
        <begin position="594"/>
        <end position="653"/>
    </location>
</feature>
<dbReference type="SMART" id="SM00952">
    <property type="entry name" value="RAP"/>
    <property type="match status" value="1"/>
</dbReference>
<dbReference type="PROSITE" id="PS51286">
    <property type="entry name" value="RAP"/>
    <property type="match status" value="1"/>
</dbReference>
<dbReference type="Pfam" id="PF08373">
    <property type="entry name" value="RAP"/>
    <property type="match status" value="1"/>
</dbReference>
<name>A0A0G4ILB7_PLABS</name>
<dbReference type="GO" id="GO:0000963">
    <property type="term" value="P:mitochondrial RNA processing"/>
    <property type="evidence" value="ECO:0007669"/>
    <property type="project" value="TreeGrafter"/>
</dbReference>
<dbReference type="PANTHER" id="PTHR21228:SF40">
    <property type="entry name" value="LD45607P"/>
    <property type="match status" value="1"/>
</dbReference>
<organism evidence="2 3">
    <name type="scientific">Plasmodiophora brassicae</name>
    <name type="common">Clubroot disease agent</name>
    <dbReference type="NCBI Taxonomy" id="37360"/>
    <lineage>
        <taxon>Eukaryota</taxon>
        <taxon>Sar</taxon>
        <taxon>Rhizaria</taxon>
        <taxon>Endomyxa</taxon>
        <taxon>Phytomyxea</taxon>
        <taxon>Plasmodiophorida</taxon>
        <taxon>Plasmodiophoridae</taxon>
        <taxon>Plasmodiophora</taxon>
    </lineage>
</organism>
<dbReference type="GO" id="GO:0003723">
    <property type="term" value="F:RNA binding"/>
    <property type="evidence" value="ECO:0007669"/>
    <property type="project" value="TreeGrafter"/>
</dbReference>
<dbReference type="InterPro" id="IPR013584">
    <property type="entry name" value="RAP"/>
</dbReference>
<sequence length="677" mass="73743">MRTTLSRCVSLANRQCLARRTSVQYRAIFSSELRTPPAMADCQGPLEVPSVRPHRVVFEPASNASALMAEFQLRPEQLSELLLHTLMHQTDHDNHAAELAEFANRLVSFDLRAISMRTASTILTTIVKYDKRFRGSFSKVIPFIAEALKVNAHLPLVDARHLCQAVHSIAKLGFDGAAARPALPALAAGAIPHLMRFRCQDLSICAWSYAAADARAPALFDAIAREAVGRVKQFNAQGLSNIVWAFAKAQGPCTDLFDAIAAESVSRLYEFQPQNIASMAWAFAKLGHSAPALFDAIDNAVKARAEEFSAQGLANIVWAFARADIASGNLLHLIANLIVRSERLQNEFVPQTLSNVAWAYAKAGVYSPELFGFLSRATIAALPTCNSQNMAMTVWSFSVAGVSAPDLFTAVEKEALKRIREFNPQDLSNTAWGFATSCTPADDLFEAIAHAMGNFKSSAHISDQILINTLFALAIAGHPELGISSGVARMLPEKFSQGFDPVLASHVHMWRMSLSDDDVANFEATVHGAADVLARCKALFSERGSSPDSALFSDIAKAIWKTRFASLFVRRVRCKVTSYLVDFAYEGQASGLKIALLINGKSSFMRNGNQYNAMTLLKQRILSAHGWHIANIDYQDWDAVGVNEPDRIAFINKALGSVISKSLDSSASATRSSSSSV</sequence>
<dbReference type="InterPro" id="IPR050870">
    <property type="entry name" value="FAST_kinase"/>
</dbReference>
<dbReference type="PANTHER" id="PTHR21228">
    <property type="entry name" value="FAST LEU-RICH DOMAIN-CONTAINING"/>
    <property type="match status" value="1"/>
</dbReference>
<dbReference type="OrthoDB" id="5955355at2759"/>
<dbReference type="Proteomes" id="UP000039324">
    <property type="component" value="Unassembled WGS sequence"/>
</dbReference>
<evidence type="ECO:0000259" key="1">
    <source>
        <dbReference type="PROSITE" id="PS51286"/>
    </source>
</evidence>